<comment type="caution">
    <text evidence="6">The sequence shown here is derived from an EMBL/GenBank/DDBJ whole genome shotgun (WGS) entry which is preliminary data.</text>
</comment>
<evidence type="ECO:0000256" key="1">
    <source>
        <dbReference type="ARBA" id="ARBA00010790"/>
    </source>
</evidence>
<accession>A0A3E2HIL5</accession>
<keyword evidence="3" id="KW-0274">FAD</keyword>
<feature type="chain" id="PRO_5017821013" description="CBM1 domain-containing protein" evidence="4">
    <location>
        <begin position="22"/>
        <end position="850"/>
    </location>
</feature>
<dbReference type="Gene3D" id="3.30.410.10">
    <property type="entry name" value="Cholesterol Oxidase, domain 2"/>
    <property type="match status" value="1"/>
</dbReference>
<dbReference type="PROSITE" id="PS00562">
    <property type="entry name" value="CBM1_1"/>
    <property type="match status" value="1"/>
</dbReference>
<dbReference type="SMART" id="SM00236">
    <property type="entry name" value="fCBD"/>
    <property type="match status" value="1"/>
</dbReference>
<gene>
    <name evidence="6" type="ORF">B7463_g3098</name>
</gene>
<dbReference type="SUPFAM" id="SSF51905">
    <property type="entry name" value="FAD/NAD(P)-binding domain"/>
    <property type="match status" value="1"/>
</dbReference>
<dbReference type="InterPro" id="IPR036188">
    <property type="entry name" value="FAD/NAD-bd_sf"/>
</dbReference>
<dbReference type="Gene3D" id="2.60.40.1210">
    <property type="entry name" value="Cellobiose dehydrogenase, cytochrome domain"/>
    <property type="match status" value="1"/>
</dbReference>
<evidence type="ECO:0000256" key="3">
    <source>
        <dbReference type="RuleBase" id="RU003968"/>
    </source>
</evidence>
<dbReference type="Proteomes" id="UP000258309">
    <property type="component" value="Unassembled WGS sequence"/>
</dbReference>
<dbReference type="OMA" id="FYEAWTT"/>
<organism evidence="6 7">
    <name type="scientific">Scytalidium lignicola</name>
    <name type="common">Hyphomycete</name>
    <dbReference type="NCBI Taxonomy" id="5539"/>
    <lineage>
        <taxon>Eukaryota</taxon>
        <taxon>Fungi</taxon>
        <taxon>Dikarya</taxon>
        <taxon>Ascomycota</taxon>
        <taxon>Pezizomycotina</taxon>
        <taxon>Leotiomycetes</taxon>
        <taxon>Leotiomycetes incertae sedis</taxon>
        <taxon>Scytalidium</taxon>
    </lineage>
</organism>
<dbReference type="InterPro" id="IPR000172">
    <property type="entry name" value="GMC_OxRdtase_N"/>
</dbReference>
<dbReference type="STRING" id="5539.A0A3E2HIL5"/>
<dbReference type="GO" id="GO:0050660">
    <property type="term" value="F:flavin adenine dinucleotide binding"/>
    <property type="evidence" value="ECO:0007669"/>
    <property type="project" value="InterPro"/>
</dbReference>
<name>A0A3E2HIL5_SCYLI</name>
<dbReference type="InterPro" id="IPR000254">
    <property type="entry name" value="CBD"/>
</dbReference>
<dbReference type="OrthoDB" id="413885at2759"/>
<comment type="similarity">
    <text evidence="1 3">Belongs to the GMC oxidoreductase family.</text>
</comment>
<keyword evidence="3" id="KW-0285">Flavoprotein</keyword>
<dbReference type="Pfam" id="PF00734">
    <property type="entry name" value="CBM_1"/>
    <property type="match status" value="1"/>
</dbReference>
<dbReference type="EMBL" id="NCSJ02000039">
    <property type="protein sequence ID" value="RFU33237.1"/>
    <property type="molecule type" value="Genomic_DNA"/>
</dbReference>
<dbReference type="GO" id="GO:0030248">
    <property type="term" value="F:cellulose binding"/>
    <property type="evidence" value="ECO:0007669"/>
    <property type="project" value="InterPro"/>
</dbReference>
<protein>
    <recommendedName>
        <fullName evidence="5">CBM1 domain-containing protein</fullName>
    </recommendedName>
</protein>
<evidence type="ECO:0000256" key="2">
    <source>
        <dbReference type="ARBA" id="ARBA00022729"/>
    </source>
</evidence>
<proteinExistence type="inferred from homology"/>
<dbReference type="InterPro" id="IPR015920">
    <property type="entry name" value="Cellobiose_DH-like_cyt"/>
</dbReference>
<dbReference type="Pfam" id="PF16010">
    <property type="entry name" value="CDH-cyt"/>
    <property type="match status" value="1"/>
</dbReference>
<dbReference type="Pfam" id="PF05199">
    <property type="entry name" value="GMC_oxred_C"/>
    <property type="match status" value="1"/>
</dbReference>
<evidence type="ECO:0000313" key="6">
    <source>
        <dbReference type="EMBL" id="RFU33237.1"/>
    </source>
</evidence>
<dbReference type="SUPFAM" id="SSF49344">
    <property type="entry name" value="CBD9-like"/>
    <property type="match status" value="1"/>
</dbReference>
<dbReference type="PANTHER" id="PTHR47190:SF2">
    <property type="entry name" value="CELLOBIOSE DEHYDROGENASE (AFU_ORTHOLOGUE AFUA_2G17620)"/>
    <property type="match status" value="1"/>
</dbReference>
<sequence length="850" mass="91279">MRRSLNLLAGVFAIVIQDVLAQDFAGHKGYYTEPNTGIEFWTTYMDNGTITGDGEFSTVSWGGYQFGIALPPSAVTTDTYDYLGMIVGSLPNGTGWAGVVHGDNIGASMSNHLMLLAWPDEDRIVTSFRYAPAYLDPLFYTGSAKLTQLYTNVNSTHWTLVYHCENCYIFDQPGQSPSNMSTTRGGWEQGWAQSYIPPDDPSDANSDIIQHNNGMGEYSIVVESATQTSYSAWLSSATTISVPTSSGTSVPTSTPVSSVPVPTGATYDYVIVGGGAGGVPLADKLSQQGHSVLLIEKGFASSARWNGTLRPESGWLDGYNLTWFDVPGLCNRIWQPGGSNTVACQDTDQMAGCVLGGGTAVNAGLWWNPNPSDWDVNFPAGWKSSDMATAASRVFSRIPGTDHPSLDGQLYLQSGYNVVSQGLANAGWRSVTANNEPGSKNFTYAHTAYMYSHGERGGPLATYLVDAYARPNFHLWLNTTVDKVIRTGGHATGVQVSATWDGGYAGTVNLTPLTGRVIISAGAFGTAKVLFRSGIGPTDQLQIVQQSTDGPTMINQTQWIDLPVGYNLDDHLNTNLVISHPNVSYYDWLAAWDTPIPSDAQEYLNSRIGPFAQAAPDIAPMFWEEIKCSDGITRQLQYTARVEGSENEPNGNTMTLAQYLGRGATSRGRTTIGLGLNMVVSTLPWLQNSGDTEAVVKSIEHVVAAMKTVTGLTWLQPPPNVTAADYVANMPLTYANIGDRRANHWLGTAKMGTDDGRNGGTAVVDTNTKVYGTDNIFVVDASIFPGMPTTNPSALIVTVAERASDLLSALPALQAVARYGQCGGQTYNGAQVCASPFTCQYQNAYYSQCL</sequence>
<feature type="signal peptide" evidence="4">
    <location>
        <begin position="1"/>
        <end position="21"/>
    </location>
</feature>
<dbReference type="PROSITE" id="PS00623">
    <property type="entry name" value="GMC_OXRED_1"/>
    <property type="match status" value="1"/>
</dbReference>
<feature type="non-terminal residue" evidence="6">
    <location>
        <position position="1"/>
    </location>
</feature>
<dbReference type="InterPro" id="IPR053208">
    <property type="entry name" value="GMC_Oxidoreductase_CD"/>
</dbReference>
<dbReference type="Pfam" id="PF00732">
    <property type="entry name" value="GMC_oxred_N"/>
    <property type="match status" value="1"/>
</dbReference>
<dbReference type="SUPFAM" id="SSF54373">
    <property type="entry name" value="FAD-linked reductases, C-terminal domain"/>
    <property type="match status" value="1"/>
</dbReference>
<dbReference type="PROSITE" id="PS51164">
    <property type="entry name" value="CBM1_2"/>
    <property type="match status" value="1"/>
</dbReference>
<dbReference type="SUPFAM" id="SSF57180">
    <property type="entry name" value="Cellulose-binding domain"/>
    <property type="match status" value="1"/>
</dbReference>
<dbReference type="AlphaFoldDB" id="A0A3E2HIL5"/>
<dbReference type="GO" id="GO:0016614">
    <property type="term" value="F:oxidoreductase activity, acting on CH-OH group of donors"/>
    <property type="evidence" value="ECO:0007669"/>
    <property type="project" value="InterPro"/>
</dbReference>
<feature type="non-terminal residue" evidence="6">
    <location>
        <position position="850"/>
    </location>
</feature>
<reference evidence="6 7" key="1">
    <citation type="submission" date="2018-05" db="EMBL/GenBank/DDBJ databases">
        <title>Draft genome sequence of Scytalidium lignicola DSM 105466, a ubiquitous saprotrophic fungus.</title>
        <authorList>
            <person name="Buettner E."/>
            <person name="Gebauer A.M."/>
            <person name="Hofrichter M."/>
            <person name="Liers C."/>
            <person name="Kellner H."/>
        </authorList>
    </citation>
    <scope>NUCLEOTIDE SEQUENCE [LARGE SCALE GENOMIC DNA]</scope>
    <source>
        <strain evidence="6 7">DSM 105466</strain>
    </source>
</reference>
<dbReference type="Gene3D" id="3.50.50.60">
    <property type="entry name" value="FAD/NAD(P)-binding domain"/>
    <property type="match status" value="1"/>
</dbReference>
<dbReference type="InterPro" id="IPR007867">
    <property type="entry name" value="GMC_OxRtase_C"/>
</dbReference>
<dbReference type="InterPro" id="IPR035971">
    <property type="entry name" value="CBD_sf"/>
</dbReference>
<dbReference type="GO" id="GO:0005576">
    <property type="term" value="C:extracellular region"/>
    <property type="evidence" value="ECO:0007669"/>
    <property type="project" value="InterPro"/>
</dbReference>
<evidence type="ECO:0000259" key="5">
    <source>
        <dbReference type="PROSITE" id="PS51164"/>
    </source>
</evidence>
<dbReference type="GO" id="GO:0005975">
    <property type="term" value="P:carbohydrate metabolic process"/>
    <property type="evidence" value="ECO:0007669"/>
    <property type="project" value="InterPro"/>
</dbReference>
<dbReference type="CDD" id="cd09630">
    <property type="entry name" value="CDH_like_cytochrome"/>
    <property type="match status" value="1"/>
</dbReference>
<dbReference type="PANTHER" id="PTHR47190">
    <property type="entry name" value="DEHYDROGENASE, PUTATIVE-RELATED"/>
    <property type="match status" value="1"/>
</dbReference>
<feature type="domain" description="CBM1" evidence="5">
    <location>
        <begin position="814"/>
        <end position="850"/>
    </location>
</feature>
<keyword evidence="7" id="KW-1185">Reference proteome</keyword>
<evidence type="ECO:0000313" key="7">
    <source>
        <dbReference type="Proteomes" id="UP000258309"/>
    </source>
</evidence>
<evidence type="ECO:0000256" key="4">
    <source>
        <dbReference type="SAM" id="SignalP"/>
    </source>
</evidence>
<keyword evidence="2 4" id="KW-0732">Signal</keyword>